<comment type="similarity">
    <text evidence="1">Belongs to the AIM6 family.</text>
</comment>
<dbReference type="SUPFAM" id="SSF51695">
    <property type="entry name" value="PLC-like phosphodiesterases"/>
    <property type="match status" value="1"/>
</dbReference>
<dbReference type="EMBL" id="LUEZ02000010">
    <property type="protein sequence ID" value="RDB28590.1"/>
    <property type="molecule type" value="Genomic_DNA"/>
</dbReference>
<keyword evidence="5" id="KW-1185">Reference proteome</keyword>
<sequence length="308" mass="33696">MKPTWGALVINWLVLSGILAKPGVLQQIEHLESSNSPLLRYPTQFSQGIIPKQIHSHNDYWRDVPLLTALSYGVSSVEADVWLVDGTLLVGHEAAALTKERTLESLYIQPLLKILRSQNPTNEFTVNQTRPNGVFDTSSGTPLQLLVDMKTDGAATLPFVLRAIEPLRKAHYLTTFSNGVLTKSAVTIVGTGNTPLEGIKALSPRDIFFDAPLTGLVNSNTTWDATLSPLASVDYEVAVGWNGIGNITDVQSASITSLVEQAHDLGITARFWDTPGWPRQARDNVWKQLLRSGADWLNADDLQAASNF</sequence>
<proteinExistence type="inferred from homology"/>
<dbReference type="PANTHER" id="PTHR31571:SF1">
    <property type="entry name" value="ALTERED INHERITANCE OF MITOCHONDRIA PROTEIN 6"/>
    <property type="match status" value="1"/>
</dbReference>
<dbReference type="InterPro" id="IPR051236">
    <property type="entry name" value="HAT_RTT109-like"/>
</dbReference>
<evidence type="ECO:0000256" key="1">
    <source>
        <dbReference type="ARBA" id="ARBA00008858"/>
    </source>
</evidence>
<dbReference type="CDD" id="cd08577">
    <property type="entry name" value="PI-PLCc_GDPD_SF_unchar3"/>
    <property type="match status" value="1"/>
</dbReference>
<dbReference type="STRING" id="39966.A0A369K518"/>
<dbReference type="InterPro" id="IPR017946">
    <property type="entry name" value="PLC-like_Pdiesterase_TIM-brl"/>
</dbReference>
<name>A0A369K518_HYPMA</name>
<protein>
    <recommendedName>
        <fullName evidence="2">Altered inheritance of mitochondria protein 6</fullName>
    </recommendedName>
</protein>
<dbReference type="PANTHER" id="PTHR31571">
    <property type="entry name" value="ALTERED INHERITANCE OF MITOCHONDRIA PROTEIN 6"/>
    <property type="match status" value="1"/>
</dbReference>
<gene>
    <name evidence="4" type="ORF">Hypma_015440</name>
</gene>
<dbReference type="OrthoDB" id="4153866at2759"/>
<feature type="chain" id="PRO_5016727950" description="Altered inheritance of mitochondria protein 6" evidence="3">
    <location>
        <begin position="21"/>
        <end position="308"/>
    </location>
</feature>
<dbReference type="GO" id="GO:0006629">
    <property type="term" value="P:lipid metabolic process"/>
    <property type="evidence" value="ECO:0007669"/>
    <property type="project" value="InterPro"/>
</dbReference>
<reference evidence="4" key="1">
    <citation type="submission" date="2018-04" db="EMBL/GenBank/DDBJ databases">
        <title>Whole genome sequencing of Hypsizygus marmoreus.</title>
        <authorList>
            <person name="Choi I.-G."/>
            <person name="Min B."/>
            <person name="Kim J.-G."/>
            <person name="Kim S."/>
            <person name="Oh Y.-L."/>
            <person name="Kong W.-S."/>
            <person name="Park H."/>
            <person name="Jeong J."/>
            <person name="Song E.-S."/>
        </authorList>
    </citation>
    <scope>NUCLEOTIDE SEQUENCE [LARGE SCALE GENOMIC DNA]</scope>
    <source>
        <strain evidence="4">51987-8</strain>
    </source>
</reference>
<feature type="signal peptide" evidence="3">
    <location>
        <begin position="1"/>
        <end position="20"/>
    </location>
</feature>
<organism evidence="4 5">
    <name type="scientific">Hypsizygus marmoreus</name>
    <name type="common">White beech mushroom</name>
    <name type="synonym">Agaricus marmoreus</name>
    <dbReference type="NCBI Taxonomy" id="39966"/>
    <lineage>
        <taxon>Eukaryota</taxon>
        <taxon>Fungi</taxon>
        <taxon>Dikarya</taxon>
        <taxon>Basidiomycota</taxon>
        <taxon>Agaricomycotina</taxon>
        <taxon>Agaricomycetes</taxon>
        <taxon>Agaricomycetidae</taxon>
        <taxon>Agaricales</taxon>
        <taxon>Tricholomatineae</taxon>
        <taxon>Lyophyllaceae</taxon>
        <taxon>Hypsizygus</taxon>
    </lineage>
</organism>
<dbReference type="Proteomes" id="UP000076154">
    <property type="component" value="Unassembled WGS sequence"/>
</dbReference>
<dbReference type="InterPro" id="IPR039559">
    <property type="entry name" value="AIM6_PI-PLC-like_dom"/>
</dbReference>
<comment type="caution">
    <text evidence="4">The sequence shown here is derived from an EMBL/GenBank/DDBJ whole genome shotgun (WGS) entry which is preliminary data.</text>
</comment>
<accession>A0A369K518</accession>
<evidence type="ECO:0000256" key="2">
    <source>
        <dbReference type="ARBA" id="ARBA00014286"/>
    </source>
</evidence>
<keyword evidence="3" id="KW-0732">Signal</keyword>
<dbReference type="InParanoid" id="A0A369K518"/>
<dbReference type="Gene3D" id="3.20.20.190">
    <property type="entry name" value="Phosphatidylinositol (PI) phosphodiesterase"/>
    <property type="match status" value="1"/>
</dbReference>
<evidence type="ECO:0000256" key="3">
    <source>
        <dbReference type="SAM" id="SignalP"/>
    </source>
</evidence>
<dbReference type="GO" id="GO:0008081">
    <property type="term" value="F:phosphoric diester hydrolase activity"/>
    <property type="evidence" value="ECO:0007669"/>
    <property type="project" value="InterPro"/>
</dbReference>
<dbReference type="AlphaFoldDB" id="A0A369K518"/>
<evidence type="ECO:0000313" key="5">
    <source>
        <dbReference type="Proteomes" id="UP000076154"/>
    </source>
</evidence>
<evidence type="ECO:0000313" key="4">
    <source>
        <dbReference type="EMBL" id="RDB28590.1"/>
    </source>
</evidence>